<evidence type="ECO:0000256" key="1">
    <source>
        <dbReference type="ARBA" id="ARBA00022737"/>
    </source>
</evidence>
<dbReference type="SUPFAM" id="SSF54768">
    <property type="entry name" value="dsRNA-binding domain-like"/>
    <property type="match status" value="1"/>
</dbReference>
<comment type="caution">
    <text evidence="6">The sequence shown here is derived from an EMBL/GenBank/DDBJ whole genome shotgun (WGS) entry which is preliminary data.</text>
</comment>
<organism evidence="6 7">
    <name type="scientific">Kingdonia uniflora</name>
    <dbReference type="NCBI Taxonomy" id="39325"/>
    <lineage>
        <taxon>Eukaryota</taxon>
        <taxon>Viridiplantae</taxon>
        <taxon>Streptophyta</taxon>
        <taxon>Embryophyta</taxon>
        <taxon>Tracheophyta</taxon>
        <taxon>Spermatophyta</taxon>
        <taxon>Magnoliopsida</taxon>
        <taxon>Ranunculales</taxon>
        <taxon>Circaeasteraceae</taxon>
        <taxon>Kingdonia</taxon>
    </lineage>
</organism>
<evidence type="ECO:0000256" key="2">
    <source>
        <dbReference type="ARBA" id="ARBA00022801"/>
    </source>
</evidence>
<dbReference type="Proteomes" id="UP000541444">
    <property type="component" value="Unassembled WGS sequence"/>
</dbReference>
<sequence>MLHPVLENGIVLILTTCVQNKGRSLSLKTMEDGRVILYSNSVNGRESRINFPWLVFNEKVKVNSVLLRDSTAISDSMLLLFGGIITKGLDGQLKMLGGYLEFFMKPALAVTFLSVKEELEELIQNKLMNPKMDIHAHQELLSAVRLLVSEDQCEGRFVFGQRVLRSGKIGAAAAAPPPVPGMISRNGSGPGGDNAKSQLQTLVTRAGHEAPSYKTKQLNNQFQGIVEFNGMLFTGKPCHNKKLAEKDAAAVALQSMIGGTRVAPKDLNHMSMMLKQSRKKQSRRN</sequence>
<dbReference type="GO" id="GO:0003723">
    <property type="term" value="F:RNA binding"/>
    <property type="evidence" value="ECO:0007669"/>
    <property type="project" value="UniProtKB-KW"/>
</dbReference>
<dbReference type="PANTHER" id="PTHR46031">
    <property type="match status" value="1"/>
</dbReference>
<keyword evidence="4" id="KW-0694">RNA-binding</keyword>
<feature type="domain" description="DRBM" evidence="5">
    <location>
        <begin position="195"/>
        <end position="257"/>
    </location>
</feature>
<keyword evidence="1" id="KW-0677">Repeat</keyword>
<dbReference type="SMART" id="SM00358">
    <property type="entry name" value="DSRM"/>
    <property type="match status" value="1"/>
</dbReference>
<evidence type="ECO:0000256" key="4">
    <source>
        <dbReference type="ARBA" id="ARBA00022884"/>
    </source>
</evidence>
<dbReference type="PANTHER" id="PTHR46031:SF26">
    <property type="entry name" value="DOUBLE-STRANDED RNA-BINDING PROTEIN 2"/>
    <property type="match status" value="1"/>
</dbReference>
<protein>
    <recommendedName>
        <fullName evidence="5">DRBM domain-containing protein</fullName>
    </recommendedName>
</protein>
<gene>
    <name evidence="6" type="ORF">GIB67_020688</name>
</gene>
<dbReference type="AlphaFoldDB" id="A0A7J7NKA2"/>
<dbReference type="Gene3D" id="3.30.160.20">
    <property type="match status" value="1"/>
</dbReference>
<dbReference type="InterPro" id="IPR011709">
    <property type="entry name" value="DEAD-box_helicase_OB_fold"/>
</dbReference>
<name>A0A7J7NKA2_9MAGN</name>
<dbReference type="Pfam" id="PF00035">
    <property type="entry name" value="dsrm"/>
    <property type="match status" value="1"/>
</dbReference>
<keyword evidence="2" id="KW-0378">Hydrolase</keyword>
<dbReference type="GO" id="GO:0004386">
    <property type="term" value="F:helicase activity"/>
    <property type="evidence" value="ECO:0007669"/>
    <property type="project" value="UniProtKB-KW"/>
</dbReference>
<dbReference type="OrthoDB" id="5600252at2759"/>
<dbReference type="Pfam" id="PF07717">
    <property type="entry name" value="OB_NTP_bind"/>
    <property type="match status" value="1"/>
</dbReference>
<accession>A0A7J7NKA2</accession>
<dbReference type="InterPro" id="IPR059023">
    <property type="entry name" value="RNA_hel_CTD"/>
</dbReference>
<keyword evidence="3" id="KW-0547">Nucleotide-binding</keyword>
<evidence type="ECO:0000313" key="7">
    <source>
        <dbReference type="Proteomes" id="UP000541444"/>
    </source>
</evidence>
<evidence type="ECO:0000259" key="5">
    <source>
        <dbReference type="SMART" id="SM00358"/>
    </source>
</evidence>
<evidence type="ECO:0000256" key="3">
    <source>
        <dbReference type="ARBA" id="ARBA00022806"/>
    </source>
</evidence>
<keyword evidence="7" id="KW-1185">Reference proteome</keyword>
<dbReference type="Pfam" id="PF26026">
    <property type="entry name" value="RNA_hel_CTD"/>
    <property type="match status" value="1"/>
</dbReference>
<reference evidence="6 7" key="1">
    <citation type="journal article" date="2020" name="IScience">
        <title>Genome Sequencing of the Endangered Kingdonia uniflora (Circaeasteraceae, Ranunculales) Reveals Potential Mechanisms of Evolutionary Specialization.</title>
        <authorList>
            <person name="Sun Y."/>
            <person name="Deng T."/>
            <person name="Zhang A."/>
            <person name="Moore M.J."/>
            <person name="Landis J.B."/>
            <person name="Lin N."/>
            <person name="Zhang H."/>
            <person name="Zhang X."/>
            <person name="Huang J."/>
            <person name="Zhang X."/>
            <person name="Sun H."/>
            <person name="Wang H."/>
        </authorList>
    </citation>
    <scope>NUCLEOTIDE SEQUENCE [LARGE SCALE GENOMIC DNA]</scope>
    <source>
        <strain evidence="6">TB1705</strain>
        <tissue evidence="6">Leaf</tissue>
    </source>
</reference>
<dbReference type="EMBL" id="JACGCM010000750">
    <property type="protein sequence ID" value="KAF6167382.1"/>
    <property type="molecule type" value="Genomic_DNA"/>
</dbReference>
<keyword evidence="3" id="KW-0347">Helicase</keyword>
<keyword evidence="3" id="KW-0067">ATP-binding</keyword>
<evidence type="ECO:0000313" key="6">
    <source>
        <dbReference type="EMBL" id="KAF6167382.1"/>
    </source>
</evidence>
<dbReference type="InterPro" id="IPR014720">
    <property type="entry name" value="dsRBD_dom"/>
</dbReference>
<proteinExistence type="predicted"/>